<dbReference type="Proteomes" id="UP000192596">
    <property type="component" value="Unassembled WGS sequence"/>
</dbReference>
<dbReference type="AlphaFoldDB" id="A0A1V8SGD4"/>
<protein>
    <submittedName>
        <fullName evidence="1">Uncharacterized protein</fullName>
    </submittedName>
</protein>
<dbReference type="InParanoid" id="A0A1V8SGD4"/>
<sequence length="150" mass="15496">MAQVCPVVGTTTTVLPPNHPTYDHSDPTARCPITNATVSHHDIIHSHPSAQNIPTSPSSAKNLPDASACPALKNVNSKDSVTHATCPIVGPVNAVLPPSHPSLEGQQDGSVCPITNAKMEHHGGKVHEHPAVAKDAEVKECPVVGKGVSA</sequence>
<accession>A0A1V8SGD4</accession>
<evidence type="ECO:0000313" key="1">
    <source>
        <dbReference type="EMBL" id="OQN98208.1"/>
    </source>
</evidence>
<proteinExistence type="predicted"/>
<keyword evidence="2" id="KW-1185">Reference proteome</keyword>
<organism evidence="1 2">
    <name type="scientific">Cryoendolithus antarcticus</name>
    <dbReference type="NCBI Taxonomy" id="1507870"/>
    <lineage>
        <taxon>Eukaryota</taxon>
        <taxon>Fungi</taxon>
        <taxon>Dikarya</taxon>
        <taxon>Ascomycota</taxon>
        <taxon>Pezizomycotina</taxon>
        <taxon>Dothideomycetes</taxon>
        <taxon>Dothideomycetidae</taxon>
        <taxon>Cladosporiales</taxon>
        <taxon>Cladosporiaceae</taxon>
        <taxon>Cryoendolithus</taxon>
    </lineage>
</organism>
<evidence type="ECO:0000313" key="2">
    <source>
        <dbReference type="Proteomes" id="UP000192596"/>
    </source>
</evidence>
<comment type="caution">
    <text evidence="1">The sequence shown here is derived from an EMBL/GenBank/DDBJ whole genome shotgun (WGS) entry which is preliminary data.</text>
</comment>
<gene>
    <name evidence="1" type="ORF">B0A48_15484</name>
</gene>
<dbReference type="EMBL" id="NAJO01000047">
    <property type="protein sequence ID" value="OQN98208.1"/>
    <property type="molecule type" value="Genomic_DNA"/>
</dbReference>
<dbReference type="STRING" id="1507870.A0A1V8SGD4"/>
<reference evidence="2" key="1">
    <citation type="submission" date="2017-03" db="EMBL/GenBank/DDBJ databases">
        <title>Genomes of endolithic fungi from Antarctica.</title>
        <authorList>
            <person name="Coleine C."/>
            <person name="Masonjones S."/>
            <person name="Stajich J.E."/>
        </authorList>
    </citation>
    <scope>NUCLEOTIDE SEQUENCE [LARGE SCALE GENOMIC DNA]</scope>
    <source>
        <strain evidence="2">CCFEE 5527</strain>
    </source>
</reference>
<name>A0A1V8SGD4_9PEZI</name>
<dbReference type="OrthoDB" id="3923202at2759"/>